<dbReference type="InterPro" id="IPR043128">
    <property type="entry name" value="Rev_trsase/Diguanyl_cyclase"/>
</dbReference>
<dbReference type="PANTHER" id="PTHR11076:SF35">
    <property type="entry name" value="DNA REPAIR PROTEIN HOMOLOG YOBH"/>
    <property type="match status" value="1"/>
</dbReference>
<feature type="domain" description="UmuC" evidence="2">
    <location>
        <begin position="6"/>
        <end position="232"/>
    </location>
</feature>
<dbReference type="Gene3D" id="3.30.70.270">
    <property type="match status" value="1"/>
</dbReference>
<dbReference type="InterPro" id="IPR017961">
    <property type="entry name" value="DNA_pol_Y-fam_little_finger"/>
</dbReference>
<dbReference type="GO" id="GO:0005829">
    <property type="term" value="C:cytosol"/>
    <property type="evidence" value="ECO:0007669"/>
    <property type="project" value="TreeGrafter"/>
</dbReference>
<dbReference type="InterPro" id="IPR050116">
    <property type="entry name" value="DNA_polymerase-Y"/>
</dbReference>
<organism evidence="3 4">
    <name type="scientific">Holdemanella biformis</name>
    <dbReference type="NCBI Taxonomy" id="1735"/>
    <lineage>
        <taxon>Bacteria</taxon>
        <taxon>Bacillati</taxon>
        <taxon>Bacillota</taxon>
        <taxon>Erysipelotrichia</taxon>
        <taxon>Erysipelotrichales</taxon>
        <taxon>Erysipelotrichaceae</taxon>
        <taxon>Holdemanella</taxon>
    </lineage>
</organism>
<dbReference type="Pfam" id="PF00817">
    <property type="entry name" value="IMS"/>
    <property type="match status" value="1"/>
</dbReference>
<dbReference type="AlphaFoldDB" id="A0A395W7B3"/>
<evidence type="ECO:0000313" key="3">
    <source>
        <dbReference type="EMBL" id="RGU90049.1"/>
    </source>
</evidence>
<dbReference type="GO" id="GO:0003684">
    <property type="term" value="F:damaged DNA binding"/>
    <property type="evidence" value="ECO:0007669"/>
    <property type="project" value="InterPro"/>
</dbReference>
<dbReference type="PANTHER" id="PTHR11076">
    <property type="entry name" value="DNA REPAIR POLYMERASE UMUC / TRANSFERASE FAMILY MEMBER"/>
    <property type="match status" value="1"/>
</dbReference>
<dbReference type="SUPFAM" id="SSF56672">
    <property type="entry name" value="DNA/RNA polymerases"/>
    <property type="match status" value="1"/>
</dbReference>
<sequence length="478" mass="54351">MKSKIYLAIDLKSFYASCECVSRGLDPLTTNLVVADASRTEKTICLAVSPSLKQYGIGGRCRLFEVNQKVRDVNAKRKKGFLRFDGKSSDDEILKQNPRFEVDFIVAPPRMKYYLDISTQIYNIYLKYVSSQDIHVYSIDEVFIDATPYLNTYQLTPKEFAMKMILDIYETTGITATAGIGTNLYLAKVAMDIVAKHKDPDENGVRVAALNEYRYRKLLWNHKPLTDFWRVGKGYEKRLHKLGIDTMGKLCAFSLEHEDVLFKTFGVNAELLIDHAWGYEPCTMEDIKAYKPEKNSIGSGQVLSCGYEKEKAKILVKEMVESLALSLVDKQLVTNKVVLTIGYETNEAYTGETMVDFYGRVLPKSLNKIVRLPQKTNANSILIQNILDVYDRFVDPSLLVRRINVAAIEVIDEKNRGFEQVDLFSNVDEEELKKENDLQKVTLKIKNKYGKNSILKGTDFEKGAKAKEKNEQIGGHKA</sequence>
<evidence type="ECO:0000256" key="1">
    <source>
        <dbReference type="ARBA" id="ARBA00010945"/>
    </source>
</evidence>
<dbReference type="Gene3D" id="1.10.150.20">
    <property type="entry name" value="5' to 3' exonuclease, C-terminal subdomain"/>
    <property type="match status" value="1"/>
</dbReference>
<accession>A0A395W7B3</accession>
<protein>
    <submittedName>
        <fullName evidence="3">DNA methylase</fullName>
    </submittedName>
</protein>
<evidence type="ECO:0000313" key="4">
    <source>
        <dbReference type="Proteomes" id="UP000265489"/>
    </source>
</evidence>
<dbReference type="InterPro" id="IPR043502">
    <property type="entry name" value="DNA/RNA_pol_sf"/>
</dbReference>
<dbReference type="RefSeq" id="WP_118325612.1">
    <property type="nucleotide sequence ID" value="NZ_QRYH01000021.1"/>
</dbReference>
<dbReference type="GO" id="GO:0006281">
    <property type="term" value="P:DNA repair"/>
    <property type="evidence" value="ECO:0007669"/>
    <property type="project" value="InterPro"/>
</dbReference>
<dbReference type="GeneID" id="66580211"/>
<dbReference type="GO" id="GO:0042276">
    <property type="term" value="P:error-prone translesion synthesis"/>
    <property type="evidence" value="ECO:0007669"/>
    <property type="project" value="TreeGrafter"/>
</dbReference>
<keyword evidence="3" id="KW-0489">Methyltransferase</keyword>
<dbReference type="Pfam" id="PF11799">
    <property type="entry name" value="IMS_C"/>
    <property type="match status" value="1"/>
</dbReference>
<dbReference type="GO" id="GO:0008168">
    <property type="term" value="F:methyltransferase activity"/>
    <property type="evidence" value="ECO:0007669"/>
    <property type="project" value="UniProtKB-KW"/>
</dbReference>
<dbReference type="EMBL" id="QRYQ01000020">
    <property type="protein sequence ID" value="RGU90049.1"/>
    <property type="molecule type" value="Genomic_DNA"/>
</dbReference>
<proteinExistence type="inferred from homology"/>
<dbReference type="PROSITE" id="PS50173">
    <property type="entry name" value="UMUC"/>
    <property type="match status" value="1"/>
</dbReference>
<dbReference type="Proteomes" id="UP000265489">
    <property type="component" value="Unassembled WGS sequence"/>
</dbReference>
<gene>
    <name evidence="3" type="ORF">DWW32_09610</name>
</gene>
<dbReference type="GO" id="GO:0009432">
    <property type="term" value="P:SOS response"/>
    <property type="evidence" value="ECO:0007669"/>
    <property type="project" value="TreeGrafter"/>
</dbReference>
<reference evidence="3 4" key="1">
    <citation type="submission" date="2018-08" db="EMBL/GenBank/DDBJ databases">
        <title>A genome reference for cultivated species of the human gut microbiota.</title>
        <authorList>
            <person name="Zou Y."/>
            <person name="Xue W."/>
            <person name="Luo G."/>
        </authorList>
    </citation>
    <scope>NUCLEOTIDE SEQUENCE [LARGE SCALE GENOMIC DNA]</scope>
    <source>
        <strain evidence="3 4">AF15-20</strain>
    </source>
</reference>
<comment type="similarity">
    <text evidence="1">Belongs to the DNA polymerase type-Y family.</text>
</comment>
<evidence type="ECO:0000259" key="2">
    <source>
        <dbReference type="PROSITE" id="PS50173"/>
    </source>
</evidence>
<comment type="caution">
    <text evidence="3">The sequence shown here is derived from an EMBL/GenBank/DDBJ whole genome shotgun (WGS) entry which is preliminary data.</text>
</comment>
<keyword evidence="3" id="KW-0808">Transferase</keyword>
<dbReference type="InterPro" id="IPR001126">
    <property type="entry name" value="UmuC"/>
</dbReference>
<dbReference type="GO" id="GO:0032259">
    <property type="term" value="P:methylation"/>
    <property type="evidence" value="ECO:0007669"/>
    <property type="project" value="UniProtKB-KW"/>
</dbReference>
<dbReference type="GO" id="GO:0003887">
    <property type="term" value="F:DNA-directed DNA polymerase activity"/>
    <property type="evidence" value="ECO:0007669"/>
    <property type="project" value="TreeGrafter"/>
</dbReference>
<name>A0A395W7B3_9FIRM</name>